<gene>
    <name evidence="1" type="ORF">M422DRAFT_36507</name>
</gene>
<keyword evidence="2" id="KW-1185">Reference proteome</keyword>
<evidence type="ECO:0000313" key="2">
    <source>
        <dbReference type="Proteomes" id="UP000054279"/>
    </source>
</evidence>
<reference evidence="1 2" key="1">
    <citation type="submission" date="2014-06" db="EMBL/GenBank/DDBJ databases">
        <title>Evolutionary Origins and Diversification of the Mycorrhizal Mutualists.</title>
        <authorList>
            <consortium name="DOE Joint Genome Institute"/>
            <consortium name="Mycorrhizal Genomics Consortium"/>
            <person name="Kohler A."/>
            <person name="Kuo A."/>
            <person name="Nagy L.G."/>
            <person name="Floudas D."/>
            <person name="Copeland A."/>
            <person name="Barry K.W."/>
            <person name="Cichocki N."/>
            <person name="Veneault-Fourrey C."/>
            <person name="LaButti K."/>
            <person name="Lindquist E.A."/>
            <person name="Lipzen A."/>
            <person name="Lundell T."/>
            <person name="Morin E."/>
            <person name="Murat C."/>
            <person name="Riley R."/>
            <person name="Ohm R."/>
            <person name="Sun H."/>
            <person name="Tunlid A."/>
            <person name="Henrissat B."/>
            <person name="Grigoriev I.V."/>
            <person name="Hibbett D.S."/>
            <person name="Martin F."/>
        </authorList>
    </citation>
    <scope>NUCLEOTIDE SEQUENCE [LARGE SCALE GENOMIC DNA]</scope>
    <source>
        <strain evidence="1 2">SS14</strain>
    </source>
</reference>
<accession>A0A0C9UZM8</accession>
<dbReference type="EMBL" id="KN837258">
    <property type="protein sequence ID" value="KIJ30605.1"/>
    <property type="molecule type" value="Genomic_DNA"/>
</dbReference>
<dbReference type="HOGENOM" id="CLU_2147461_0_0_1"/>
<protein>
    <submittedName>
        <fullName evidence="1">Uncharacterized protein</fullName>
    </submittedName>
</protein>
<name>A0A0C9UZM8_SPHS4</name>
<dbReference type="AlphaFoldDB" id="A0A0C9UZM8"/>
<evidence type="ECO:0000313" key="1">
    <source>
        <dbReference type="EMBL" id="KIJ30605.1"/>
    </source>
</evidence>
<sequence>MRNLKPAEKDLPYELPPEILGTLSLLSRFCPEDYEKSSSQYVPLKRYPAKDGIVLEHEMKGFFDANRKGYEGDGSIFSLIQWYPPQVVYDDANVDMLAHNHQTLQSFLCYTY</sequence>
<organism evidence="1 2">
    <name type="scientific">Sphaerobolus stellatus (strain SS14)</name>
    <dbReference type="NCBI Taxonomy" id="990650"/>
    <lineage>
        <taxon>Eukaryota</taxon>
        <taxon>Fungi</taxon>
        <taxon>Dikarya</taxon>
        <taxon>Basidiomycota</taxon>
        <taxon>Agaricomycotina</taxon>
        <taxon>Agaricomycetes</taxon>
        <taxon>Phallomycetidae</taxon>
        <taxon>Geastrales</taxon>
        <taxon>Sphaerobolaceae</taxon>
        <taxon>Sphaerobolus</taxon>
    </lineage>
</organism>
<dbReference type="Proteomes" id="UP000054279">
    <property type="component" value="Unassembled WGS sequence"/>
</dbReference>
<proteinExistence type="predicted"/>